<protein>
    <recommendedName>
        <fullName evidence="2">Organic solvent tolerance-like N-terminal domain-containing protein</fullName>
    </recommendedName>
</protein>
<gene>
    <name evidence="1" type="ORF">MRM62_13375</name>
</gene>
<name>A0AAU6T1Z7_UNCXX</name>
<accession>A0AAU6T1Z7</accession>
<evidence type="ECO:0008006" key="2">
    <source>
        <dbReference type="Google" id="ProtNLM"/>
    </source>
</evidence>
<reference evidence="1" key="1">
    <citation type="submission" date="2022-03" db="EMBL/GenBank/DDBJ databases">
        <title>Sea Food Isolates.</title>
        <authorList>
            <person name="Li c."/>
        </authorList>
    </citation>
    <scope>NUCLEOTIDE SEQUENCE</scope>
    <source>
        <strain evidence="1">19CA03SA04</strain>
    </source>
</reference>
<dbReference type="AlphaFoldDB" id="A0AAU6T1Z7"/>
<organism evidence="1">
    <name type="scientific">bacterium 19CA03SA04</name>
    <dbReference type="NCBI Taxonomy" id="2920698"/>
    <lineage>
        <taxon>Bacteria</taxon>
    </lineage>
</organism>
<sequence>MNIAIFIILIFLFSNDYRDKEEFSYQDNILEQKLKASRGENIKTIKKDVNVNKKEEICFYFDKDEIENYKMEKEVIILGDGRVRVPGDGSICYENKSDNTIYSTHRVILTFYNDDEIMYGVIDVNVNNNIKDEIFIDFRYGD</sequence>
<proteinExistence type="predicted"/>
<dbReference type="EMBL" id="CP095341">
    <property type="protein sequence ID" value="XAG26324.1"/>
    <property type="molecule type" value="Genomic_DNA"/>
</dbReference>
<evidence type="ECO:0000313" key="1">
    <source>
        <dbReference type="EMBL" id="XAG26324.1"/>
    </source>
</evidence>